<name>A0A0A8ZZQ5_ARUDO</name>
<evidence type="ECO:0000313" key="1">
    <source>
        <dbReference type="EMBL" id="JAD40272.1"/>
    </source>
</evidence>
<sequence length="47" mass="5617">MHDYASFYFFFVITYKLGVRNTFTSFRRIAEFLLGNHIAEWPVLLLA</sequence>
<reference evidence="1" key="1">
    <citation type="submission" date="2014-09" db="EMBL/GenBank/DDBJ databases">
        <authorList>
            <person name="Magalhaes I.L.F."/>
            <person name="Oliveira U."/>
            <person name="Santos F.R."/>
            <person name="Vidigal T.H.D.A."/>
            <person name="Brescovit A.D."/>
            <person name="Santos A.J."/>
        </authorList>
    </citation>
    <scope>NUCLEOTIDE SEQUENCE</scope>
    <source>
        <tissue evidence="1">Shoot tissue taken approximately 20 cm above the soil surface</tissue>
    </source>
</reference>
<accession>A0A0A8ZZQ5</accession>
<protein>
    <submittedName>
        <fullName evidence="1">Uncharacterized protein</fullName>
    </submittedName>
</protein>
<proteinExistence type="predicted"/>
<organism evidence="1">
    <name type="scientific">Arundo donax</name>
    <name type="common">Giant reed</name>
    <name type="synonym">Donax arundinaceus</name>
    <dbReference type="NCBI Taxonomy" id="35708"/>
    <lineage>
        <taxon>Eukaryota</taxon>
        <taxon>Viridiplantae</taxon>
        <taxon>Streptophyta</taxon>
        <taxon>Embryophyta</taxon>
        <taxon>Tracheophyta</taxon>
        <taxon>Spermatophyta</taxon>
        <taxon>Magnoliopsida</taxon>
        <taxon>Liliopsida</taxon>
        <taxon>Poales</taxon>
        <taxon>Poaceae</taxon>
        <taxon>PACMAD clade</taxon>
        <taxon>Arundinoideae</taxon>
        <taxon>Arundineae</taxon>
        <taxon>Arundo</taxon>
    </lineage>
</organism>
<reference evidence="1" key="2">
    <citation type="journal article" date="2015" name="Data Brief">
        <title>Shoot transcriptome of the giant reed, Arundo donax.</title>
        <authorList>
            <person name="Barrero R.A."/>
            <person name="Guerrero F.D."/>
            <person name="Moolhuijzen P."/>
            <person name="Goolsby J.A."/>
            <person name="Tidwell J."/>
            <person name="Bellgard S.E."/>
            <person name="Bellgard M.I."/>
        </authorList>
    </citation>
    <scope>NUCLEOTIDE SEQUENCE</scope>
    <source>
        <tissue evidence="1">Shoot tissue taken approximately 20 cm above the soil surface</tissue>
    </source>
</reference>
<dbReference type="EMBL" id="GBRH01257623">
    <property type="protein sequence ID" value="JAD40272.1"/>
    <property type="molecule type" value="Transcribed_RNA"/>
</dbReference>
<dbReference type="AlphaFoldDB" id="A0A0A8ZZQ5"/>